<gene>
    <name evidence="1" type="ORF">J2Z53_001913</name>
</gene>
<dbReference type="InterPro" id="IPR009711">
    <property type="entry name" value="UPF0473"/>
</dbReference>
<proteinExistence type="predicted"/>
<sequence>MANEKIMTFLDENNNKIDYAILEQLLICGSEYVALAPVNSPNHVEIFKIKFDKNWNESLEEVSSEKELNMFKTVSKLKI</sequence>
<reference evidence="1 2" key="1">
    <citation type="submission" date="2021-03" db="EMBL/GenBank/DDBJ databases">
        <title>Genomic Encyclopedia of Type Strains, Phase IV (KMG-IV): sequencing the most valuable type-strain genomes for metagenomic binning, comparative biology and taxonomic classification.</title>
        <authorList>
            <person name="Goeker M."/>
        </authorList>
    </citation>
    <scope>NUCLEOTIDE SEQUENCE [LARGE SCALE GENOMIC DNA]</scope>
    <source>
        <strain evidence="1 2">DSM 3984</strain>
    </source>
</reference>
<evidence type="ECO:0008006" key="3">
    <source>
        <dbReference type="Google" id="ProtNLM"/>
    </source>
</evidence>
<dbReference type="Proteomes" id="UP000783390">
    <property type="component" value="Unassembled WGS sequence"/>
</dbReference>
<name>A0ABS4F238_9CLOT</name>
<evidence type="ECO:0000313" key="1">
    <source>
        <dbReference type="EMBL" id="MBP1890318.1"/>
    </source>
</evidence>
<keyword evidence="2" id="KW-1185">Reference proteome</keyword>
<evidence type="ECO:0000313" key="2">
    <source>
        <dbReference type="Proteomes" id="UP000783390"/>
    </source>
</evidence>
<organism evidence="1 2">
    <name type="scientific">Clostridium moniliforme</name>
    <dbReference type="NCBI Taxonomy" id="39489"/>
    <lineage>
        <taxon>Bacteria</taxon>
        <taxon>Bacillati</taxon>
        <taxon>Bacillota</taxon>
        <taxon>Clostridia</taxon>
        <taxon>Eubacteriales</taxon>
        <taxon>Clostridiaceae</taxon>
        <taxon>Clostridium</taxon>
    </lineage>
</organism>
<accession>A0ABS4F238</accession>
<dbReference type="Pfam" id="PF06949">
    <property type="entry name" value="DUF1292"/>
    <property type="match status" value="1"/>
</dbReference>
<dbReference type="RefSeq" id="WP_209797242.1">
    <property type="nucleotide sequence ID" value="NZ_JAGGJZ010000006.1"/>
</dbReference>
<comment type="caution">
    <text evidence="1">The sequence shown here is derived from an EMBL/GenBank/DDBJ whole genome shotgun (WGS) entry which is preliminary data.</text>
</comment>
<protein>
    <recommendedName>
        <fullName evidence="3">DUF1292 domain-containing protein</fullName>
    </recommendedName>
</protein>
<dbReference type="EMBL" id="JAGGJZ010000006">
    <property type="protein sequence ID" value="MBP1890318.1"/>
    <property type="molecule type" value="Genomic_DNA"/>
</dbReference>